<accession>A0ABY8MQH7</accession>
<evidence type="ECO:0000256" key="1">
    <source>
        <dbReference type="SAM" id="MobiDB-lite"/>
    </source>
</evidence>
<evidence type="ECO:0000313" key="3">
    <source>
        <dbReference type="Proteomes" id="UP001243713"/>
    </source>
</evidence>
<feature type="compositionally biased region" description="Polar residues" evidence="1">
    <location>
        <begin position="91"/>
        <end position="102"/>
    </location>
</feature>
<reference evidence="2 3" key="1">
    <citation type="submission" date="2022-03" db="EMBL/GenBank/DDBJ databases">
        <title>Plant growth promoting endophytes with ACC deaminase activity.</title>
        <authorList>
            <person name="Charles T."/>
            <person name="Van Dyk A."/>
            <person name="Cheng J."/>
            <person name="Heil J."/>
        </authorList>
    </citation>
    <scope>NUCLEOTIDE SEQUENCE [LARGE SCALE GENOMIC DNA]</scope>
    <source>
        <strain evidence="2 3">8R6</strain>
    </source>
</reference>
<feature type="region of interest" description="Disordered" evidence="1">
    <location>
        <begin position="78"/>
        <end position="110"/>
    </location>
</feature>
<name>A0ABY8MQH7_9PSED</name>
<organism evidence="2 3">
    <name type="scientific">Pseudomonas migulae</name>
    <dbReference type="NCBI Taxonomy" id="78543"/>
    <lineage>
        <taxon>Bacteria</taxon>
        <taxon>Pseudomonadati</taxon>
        <taxon>Pseudomonadota</taxon>
        <taxon>Gammaproteobacteria</taxon>
        <taxon>Pseudomonadales</taxon>
        <taxon>Pseudomonadaceae</taxon>
        <taxon>Pseudomonas</taxon>
    </lineage>
</organism>
<proteinExistence type="predicted"/>
<dbReference type="EMBL" id="CP093428">
    <property type="protein sequence ID" value="WGK89620.1"/>
    <property type="molecule type" value="Genomic_DNA"/>
</dbReference>
<dbReference type="Proteomes" id="UP001243713">
    <property type="component" value="Chromosome"/>
</dbReference>
<evidence type="ECO:0000313" key="2">
    <source>
        <dbReference type="EMBL" id="WGK89620.1"/>
    </source>
</evidence>
<keyword evidence="3" id="KW-1185">Reference proteome</keyword>
<protein>
    <submittedName>
        <fullName evidence="2">Uncharacterized protein</fullName>
    </submittedName>
</protein>
<sequence length="110" mass="11955">MLIPQQSFIELALFPIGQDPYLCATKQHLPSKKVLKMSNTMGIASAFVLSSLFLSPFAMAEESQSFVAHNAARAAAFEEHQSEMTAKAQDAAQTPQASTIQAQPRVEKDS</sequence>
<gene>
    <name evidence="2" type="ORF">MOQ58_24305</name>
</gene>